<gene>
    <name evidence="1" type="ORF">AC731_006565</name>
</gene>
<dbReference type="RefSeq" id="WP_048703119.1">
    <property type="nucleotide sequence ID" value="NZ_CP014646.1"/>
</dbReference>
<name>A0A127K3U9_9RHOO</name>
<evidence type="ECO:0000313" key="2">
    <source>
        <dbReference type="Proteomes" id="UP000036902"/>
    </source>
</evidence>
<sequence length="94" mass="10154">MSLIKDAWDIIKERSEWKAMQAAAQKVPELEARIAKLEAALANGAAGNVCDHCASPRLTRTGSRNSRKLPGAKEAIFKCDDCGDLSAFTIPAPR</sequence>
<organism evidence="1 2">
    <name type="scientific">Thauera humireducens</name>
    <dbReference type="NCBI Taxonomy" id="1134435"/>
    <lineage>
        <taxon>Bacteria</taxon>
        <taxon>Pseudomonadati</taxon>
        <taxon>Pseudomonadota</taxon>
        <taxon>Betaproteobacteria</taxon>
        <taxon>Rhodocyclales</taxon>
        <taxon>Zoogloeaceae</taxon>
        <taxon>Thauera</taxon>
    </lineage>
</organism>
<proteinExistence type="predicted"/>
<evidence type="ECO:0000313" key="1">
    <source>
        <dbReference type="EMBL" id="AMO36632.1"/>
    </source>
</evidence>
<dbReference type="AlphaFoldDB" id="A0A127K3U9"/>
<dbReference type="Proteomes" id="UP000036902">
    <property type="component" value="Chromosome"/>
</dbReference>
<accession>A0A127K3U9</accession>
<dbReference type="KEGG" id="thu:AC731_006565"/>
<keyword evidence="2" id="KW-1185">Reference proteome</keyword>
<reference evidence="2" key="1">
    <citation type="submission" date="2016-03" db="EMBL/GenBank/DDBJ databases">
        <authorList>
            <person name="Ma C."/>
            <person name="Zhou S."/>
            <person name="Yang G."/>
        </authorList>
    </citation>
    <scope>NUCLEOTIDE SEQUENCE [LARGE SCALE GENOMIC DNA]</scope>
    <source>
        <strain evidence="2">SgZ-1</strain>
    </source>
</reference>
<dbReference type="EMBL" id="CP014646">
    <property type="protein sequence ID" value="AMO36632.1"/>
    <property type="molecule type" value="Genomic_DNA"/>
</dbReference>
<protein>
    <submittedName>
        <fullName evidence="1">Uncharacterized protein</fullName>
    </submittedName>
</protein>